<gene>
    <name evidence="12" type="primary">gspL</name>
    <name evidence="12" type="ORF">SIL20_14690</name>
</gene>
<name>A0AAJ2S6D5_9ENTR</name>
<protein>
    <submittedName>
        <fullName evidence="12">Type II secretion system protein GspL</fullName>
    </submittedName>
</protein>
<dbReference type="SUPFAM" id="SSF53067">
    <property type="entry name" value="Actin-like ATPase domain"/>
    <property type="match status" value="1"/>
</dbReference>
<evidence type="ECO:0000256" key="1">
    <source>
        <dbReference type="ARBA" id="ARBA00004377"/>
    </source>
</evidence>
<evidence type="ECO:0000256" key="8">
    <source>
        <dbReference type="ARBA" id="ARBA00022989"/>
    </source>
</evidence>
<sequence>MESLILRPGVNTLECRYHNELGELVMQKFTNITEPDCLCDLPGKDSALLLLSPAHFYFREVTPPAQDYSITAQTLGWLTEDAVAENPDDLHWSILARNEGCLQLAGIRKAVLTDILHSLSLAGVTVRRALPDGYDLPFEPQTWTLLQHEGSWLMRYAEHKFSVLNTALLEHLLMRHPTQQIRSFSPLPVAHKLIDILPAQDRHTAWHQQPTIVADINLLHGPFRVRPPVTVVKPLHKKLVGGAFLLALLVWLSAKGLVLWQVSQQNAELKAQGKALWSRYFPGDTRSSNFKFFFESASGQTWPDVMSRLSLISQNLQDFPKLKIRQFAYDKDKHVLRLTLKVEDPVQMAQFIQRTHDDLNFSVQPSETAGLVVLISGAKP</sequence>
<keyword evidence="4" id="KW-1003">Cell membrane</keyword>
<dbReference type="InterPro" id="IPR025691">
    <property type="entry name" value="GspL_pp_dom"/>
</dbReference>
<evidence type="ECO:0000313" key="12">
    <source>
        <dbReference type="EMBL" id="MDX6032754.1"/>
    </source>
</evidence>
<feature type="domain" description="GspL periplasmic" evidence="11">
    <location>
        <begin position="238"/>
        <end position="368"/>
    </location>
</feature>
<evidence type="ECO:0000259" key="11">
    <source>
        <dbReference type="Pfam" id="PF12693"/>
    </source>
</evidence>
<keyword evidence="7" id="KW-0653">Protein transport</keyword>
<dbReference type="GO" id="GO:0015627">
    <property type="term" value="C:type II protein secretion system complex"/>
    <property type="evidence" value="ECO:0007669"/>
    <property type="project" value="InterPro"/>
</dbReference>
<keyword evidence="5" id="KW-0997">Cell inner membrane</keyword>
<keyword evidence="6" id="KW-0812">Transmembrane</keyword>
<keyword evidence="9" id="KW-0472">Membrane</keyword>
<keyword evidence="8" id="KW-1133">Transmembrane helix</keyword>
<dbReference type="Pfam" id="PF05134">
    <property type="entry name" value="T2SSL"/>
    <property type="match status" value="1"/>
</dbReference>
<dbReference type="GO" id="GO:0005886">
    <property type="term" value="C:plasma membrane"/>
    <property type="evidence" value="ECO:0007669"/>
    <property type="project" value="UniProtKB-SubCell"/>
</dbReference>
<dbReference type="CDD" id="cd24017">
    <property type="entry name" value="ASKHA_T2SSL_N"/>
    <property type="match status" value="1"/>
</dbReference>
<dbReference type="Pfam" id="PF12693">
    <property type="entry name" value="GspL_C"/>
    <property type="match status" value="1"/>
</dbReference>
<dbReference type="InterPro" id="IPR007812">
    <property type="entry name" value="T2SS_protein-GspL"/>
</dbReference>
<dbReference type="Gene3D" id="3.30.420.370">
    <property type="match status" value="1"/>
</dbReference>
<dbReference type="Proteomes" id="UP001282336">
    <property type="component" value="Unassembled WGS sequence"/>
</dbReference>
<comment type="subcellular location">
    <subcellularLocation>
        <location evidence="1">Cell inner membrane</location>
        <topology evidence="1">Single-pass membrane protein</topology>
    </subcellularLocation>
</comment>
<comment type="similarity">
    <text evidence="2">Belongs to the GSP L family.</text>
</comment>
<keyword evidence="3" id="KW-0813">Transport</keyword>
<evidence type="ECO:0000256" key="3">
    <source>
        <dbReference type="ARBA" id="ARBA00022448"/>
    </source>
</evidence>
<proteinExistence type="inferred from homology"/>
<comment type="caution">
    <text evidence="12">The sequence shown here is derived from an EMBL/GenBank/DDBJ whole genome shotgun (WGS) entry which is preliminary data.</text>
</comment>
<dbReference type="GO" id="GO:0015628">
    <property type="term" value="P:protein secretion by the type II secretion system"/>
    <property type="evidence" value="ECO:0007669"/>
    <property type="project" value="InterPro"/>
</dbReference>
<dbReference type="GO" id="GO:0009276">
    <property type="term" value="C:Gram-negative-bacterium-type cell wall"/>
    <property type="evidence" value="ECO:0007669"/>
    <property type="project" value="InterPro"/>
</dbReference>
<accession>A0AAJ2S6D5</accession>
<dbReference type="InterPro" id="IPR024230">
    <property type="entry name" value="GspL_cyto_dom"/>
</dbReference>
<evidence type="ECO:0000256" key="9">
    <source>
        <dbReference type="ARBA" id="ARBA00023136"/>
    </source>
</evidence>
<organism evidence="12 13">
    <name type="scientific">Scandinavium lactucae</name>
    <dbReference type="NCBI Taxonomy" id="3095028"/>
    <lineage>
        <taxon>Bacteria</taxon>
        <taxon>Pseudomonadati</taxon>
        <taxon>Pseudomonadota</taxon>
        <taxon>Gammaproteobacteria</taxon>
        <taxon>Enterobacterales</taxon>
        <taxon>Enterobacteriaceae</taxon>
        <taxon>Scandinavium</taxon>
    </lineage>
</organism>
<evidence type="ECO:0000259" key="10">
    <source>
        <dbReference type="Pfam" id="PF05134"/>
    </source>
</evidence>
<dbReference type="AlphaFoldDB" id="A0AAJ2S6D5"/>
<evidence type="ECO:0000313" key="13">
    <source>
        <dbReference type="Proteomes" id="UP001282336"/>
    </source>
</evidence>
<feature type="domain" description="GspL cytoplasmic actin-ATPase-like" evidence="10">
    <location>
        <begin position="23"/>
        <end position="225"/>
    </location>
</feature>
<evidence type="ECO:0000256" key="6">
    <source>
        <dbReference type="ARBA" id="ARBA00022692"/>
    </source>
</evidence>
<evidence type="ECO:0000256" key="4">
    <source>
        <dbReference type="ARBA" id="ARBA00022475"/>
    </source>
</evidence>
<dbReference type="RefSeq" id="WP_319629246.1">
    <property type="nucleotide sequence ID" value="NZ_JAWXRB010000002.1"/>
</dbReference>
<dbReference type="NCBIfam" id="TIGR01709">
    <property type="entry name" value="typeII_sec_gspL"/>
    <property type="match status" value="1"/>
</dbReference>
<evidence type="ECO:0000256" key="7">
    <source>
        <dbReference type="ARBA" id="ARBA00022927"/>
    </source>
</evidence>
<dbReference type="Gene3D" id="3.30.420.380">
    <property type="match status" value="1"/>
</dbReference>
<dbReference type="EMBL" id="JAWXRC010000031">
    <property type="protein sequence ID" value="MDX6032754.1"/>
    <property type="molecule type" value="Genomic_DNA"/>
</dbReference>
<reference evidence="12" key="1">
    <citation type="submission" date="2023-11" db="EMBL/GenBank/DDBJ databases">
        <title>Scandinavium wanjuensis sp. nov., isolated from lettuce South Korea.</title>
        <authorList>
            <person name="Park J."/>
            <person name="Park S."/>
            <person name="Oh K.K."/>
            <person name="Cho G.S."/>
            <person name="Franz C.M.A.P."/>
        </authorList>
    </citation>
    <scope>NUCLEOTIDE SEQUENCE</scope>
    <source>
        <strain evidence="12">V105_12</strain>
    </source>
</reference>
<dbReference type="InterPro" id="IPR043129">
    <property type="entry name" value="ATPase_NBD"/>
</dbReference>
<evidence type="ECO:0000256" key="2">
    <source>
        <dbReference type="ARBA" id="ARBA00005318"/>
    </source>
</evidence>
<evidence type="ECO:0000256" key="5">
    <source>
        <dbReference type="ARBA" id="ARBA00022519"/>
    </source>
</evidence>